<evidence type="ECO:0000256" key="6">
    <source>
        <dbReference type="ARBA" id="ARBA00023180"/>
    </source>
</evidence>
<dbReference type="PANTHER" id="PTHR33021:SF49">
    <property type="entry name" value="EARLY NODULIN-LIKE PROTEIN 21"/>
    <property type="match status" value="1"/>
</dbReference>
<dbReference type="Gene3D" id="2.60.40.420">
    <property type="entry name" value="Cupredoxins - blue copper proteins"/>
    <property type="match status" value="1"/>
</dbReference>
<comment type="caution">
    <text evidence="12">The sequence shown here is derived from an EMBL/GenBank/DDBJ whole genome shotgun (WGS) entry which is preliminary data.</text>
</comment>
<accession>A0A834ZL59</accession>
<keyword evidence="3 10" id="KW-0732">Signal</keyword>
<keyword evidence="2" id="KW-0336">GPI-anchor</keyword>
<dbReference type="CDD" id="cd11019">
    <property type="entry name" value="OsENODL1_like"/>
    <property type="match status" value="1"/>
</dbReference>
<protein>
    <recommendedName>
        <fullName evidence="11">Phytocyanin domain-containing protein</fullName>
    </recommendedName>
</protein>
<dbReference type="OrthoDB" id="959565at2759"/>
<dbReference type="InterPro" id="IPR003245">
    <property type="entry name" value="Phytocyanin_dom"/>
</dbReference>
<evidence type="ECO:0000313" key="13">
    <source>
        <dbReference type="Proteomes" id="UP000655225"/>
    </source>
</evidence>
<dbReference type="PROSITE" id="PS51485">
    <property type="entry name" value="PHYTOCYANIN"/>
    <property type="match status" value="1"/>
</dbReference>
<keyword evidence="6" id="KW-0325">Glycoprotein</keyword>
<dbReference type="InterPro" id="IPR008972">
    <property type="entry name" value="Cupredoxin"/>
</dbReference>
<reference evidence="12 13" key="1">
    <citation type="submission" date="2020-04" db="EMBL/GenBank/DDBJ databases">
        <title>Plant Genome Project.</title>
        <authorList>
            <person name="Zhang R.-G."/>
        </authorList>
    </citation>
    <scope>NUCLEOTIDE SEQUENCE [LARGE SCALE GENOMIC DNA]</scope>
    <source>
        <strain evidence="12">YNK0</strain>
        <tissue evidence="12">Leaf</tissue>
    </source>
</reference>
<comment type="similarity">
    <text evidence="8">Belongs to the early nodulin-like (ENODL) family.</text>
</comment>
<proteinExistence type="inferred from homology"/>
<name>A0A834ZL59_TETSI</name>
<dbReference type="SUPFAM" id="SSF49503">
    <property type="entry name" value="Cupredoxins"/>
    <property type="match status" value="1"/>
</dbReference>
<dbReference type="PANTHER" id="PTHR33021">
    <property type="entry name" value="BLUE COPPER PROTEIN"/>
    <property type="match status" value="1"/>
</dbReference>
<keyword evidence="13" id="KW-1185">Reference proteome</keyword>
<dbReference type="Proteomes" id="UP000655225">
    <property type="component" value="Unassembled WGS sequence"/>
</dbReference>
<evidence type="ECO:0000256" key="2">
    <source>
        <dbReference type="ARBA" id="ARBA00022622"/>
    </source>
</evidence>
<dbReference type="GO" id="GO:0005886">
    <property type="term" value="C:plasma membrane"/>
    <property type="evidence" value="ECO:0007669"/>
    <property type="project" value="TreeGrafter"/>
</dbReference>
<evidence type="ECO:0000256" key="3">
    <source>
        <dbReference type="ARBA" id="ARBA00022729"/>
    </source>
</evidence>
<evidence type="ECO:0000256" key="10">
    <source>
        <dbReference type="SAM" id="SignalP"/>
    </source>
</evidence>
<dbReference type="InterPro" id="IPR039391">
    <property type="entry name" value="Phytocyanin-like"/>
</dbReference>
<dbReference type="OMA" id="ASAMRFK"/>
<feature type="signal peptide" evidence="10">
    <location>
        <begin position="1"/>
        <end position="29"/>
    </location>
</feature>
<organism evidence="12 13">
    <name type="scientific">Tetracentron sinense</name>
    <name type="common">Spur-leaf</name>
    <dbReference type="NCBI Taxonomy" id="13715"/>
    <lineage>
        <taxon>Eukaryota</taxon>
        <taxon>Viridiplantae</taxon>
        <taxon>Streptophyta</taxon>
        <taxon>Embryophyta</taxon>
        <taxon>Tracheophyta</taxon>
        <taxon>Spermatophyta</taxon>
        <taxon>Magnoliopsida</taxon>
        <taxon>Trochodendrales</taxon>
        <taxon>Trochodendraceae</taxon>
        <taxon>Tetracentron</taxon>
    </lineage>
</organism>
<dbReference type="EMBL" id="JABCRI010000004">
    <property type="protein sequence ID" value="KAF8408357.1"/>
    <property type="molecule type" value="Genomic_DNA"/>
</dbReference>
<evidence type="ECO:0000259" key="11">
    <source>
        <dbReference type="PROSITE" id="PS51485"/>
    </source>
</evidence>
<keyword evidence="4" id="KW-0472">Membrane</keyword>
<dbReference type="Pfam" id="PF02298">
    <property type="entry name" value="Cu_bind_like"/>
    <property type="match status" value="1"/>
</dbReference>
<feature type="chain" id="PRO_5032371383" description="Phytocyanin domain-containing protein" evidence="10">
    <location>
        <begin position="30"/>
        <end position="170"/>
    </location>
</feature>
<evidence type="ECO:0000256" key="5">
    <source>
        <dbReference type="ARBA" id="ARBA00023157"/>
    </source>
</evidence>
<evidence type="ECO:0000256" key="8">
    <source>
        <dbReference type="ARBA" id="ARBA00035011"/>
    </source>
</evidence>
<dbReference type="GO" id="GO:0098552">
    <property type="term" value="C:side of membrane"/>
    <property type="evidence" value="ECO:0007669"/>
    <property type="project" value="UniProtKB-KW"/>
</dbReference>
<sequence>MASLFMNSTKSILLFFIIFSSLQHLYVSSFEFEVGETKGWVVPPANDSKLYNDWASENRFRIGDTLRFKYAKDSVMVVIESDYKRCNSTRPVFFSNTGNTIFKLDRWGLFYFISGASGHCEKGQRMIVKVMAPEESSSGGGNGSSGSSGAVPAIVVLIQLVFSVMGSRIF</sequence>
<keyword evidence="5" id="KW-1015">Disulfide bond</keyword>
<evidence type="ECO:0000313" key="12">
    <source>
        <dbReference type="EMBL" id="KAF8408357.1"/>
    </source>
</evidence>
<dbReference type="GO" id="GO:0009055">
    <property type="term" value="F:electron transfer activity"/>
    <property type="evidence" value="ECO:0007669"/>
    <property type="project" value="InterPro"/>
</dbReference>
<evidence type="ECO:0000256" key="4">
    <source>
        <dbReference type="ARBA" id="ARBA00023136"/>
    </source>
</evidence>
<evidence type="ECO:0000256" key="1">
    <source>
        <dbReference type="ARBA" id="ARBA00004589"/>
    </source>
</evidence>
<gene>
    <name evidence="12" type="ORF">HHK36_007506</name>
</gene>
<dbReference type="InterPro" id="IPR041846">
    <property type="entry name" value="ENL_dom"/>
</dbReference>
<comment type="subcellular location">
    <subcellularLocation>
        <location evidence="9">Endomembrane system</location>
        <topology evidence="9">Lipid-anchor</topology>
    </subcellularLocation>
    <subcellularLocation>
        <location evidence="1">Membrane</location>
        <topology evidence="1">Lipid-anchor</topology>
        <topology evidence="1">GPI-anchor</topology>
    </subcellularLocation>
</comment>
<evidence type="ECO:0000256" key="7">
    <source>
        <dbReference type="ARBA" id="ARBA00023288"/>
    </source>
</evidence>
<dbReference type="AlphaFoldDB" id="A0A834ZL59"/>
<keyword evidence="7" id="KW-0449">Lipoprotein</keyword>
<dbReference type="GO" id="GO:0012505">
    <property type="term" value="C:endomembrane system"/>
    <property type="evidence" value="ECO:0007669"/>
    <property type="project" value="UniProtKB-SubCell"/>
</dbReference>
<feature type="domain" description="Phytocyanin" evidence="11">
    <location>
        <begin position="30"/>
        <end position="132"/>
    </location>
</feature>
<evidence type="ECO:0000256" key="9">
    <source>
        <dbReference type="ARBA" id="ARBA00037868"/>
    </source>
</evidence>
<dbReference type="FunFam" id="2.60.40.420:FF:000010">
    <property type="entry name" value="Early nodulin-like protein 1"/>
    <property type="match status" value="1"/>
</dbReference>